<dbReference type="FunFam" id="1.10.630.10:FF:000011">
    <property type="entry name" value="Cytochrome P450 83B1"/>
    <property type="match status" value="1"/>
</dbReference>
<keyword evidence="6 10" id="KW-0560">Oxidoreductase</keyword>
<feature type="transmembrane region" description="Helical" evidence="11">
    <location>
        <begin position="299"/>
        <end position="320"/>
    </location>
</feature>
<comment type="cofactor">
    <cofactor evidence="1 9">
        <name>heme</name>
        <dbReference type="ChEBI" id="CHEBI:30413"/>
    </cofactor>
</comment>
<comment type="caution">
    <text evidence="12">The sequence shown here is derived from an EMBL/GenBank/DDBJ whole genome shotgun (WGS) entry which is preliminary data.</text>
</comment>
<keyword evidence="7 9" id="KW-0408">Iron</keyword>
<feature type="transmembrane region" description="Helical" evidence="11">
    <location>
        <begin position="6"/>
        <end position="25"/>
    </location>
</feature>
<dbReference type="PANTHER" id="PTHR47955:SF19">
    <property type="entry name" value="CYTOCHROME P450 71A9-LIKE ISOFORM X1"/>
    <property type="match status" value="1"/>
</dbReference>
<evidence type="ECO:0000313" key="12">
    <source>
        <dbReference type="EMBL" id="KAL2488472.1"/>
    </source>
</evidence>
<dbReference type="CDD" id="cd11072">
    <property type="entry name" value="CYP71-like"/>
    <property type="match status" value="1"/>
</dbReference>
<evidence type="ECO:0000313" key="14">
    <source>
        <dbReference type="Proteomes" id="UP001604277"/>
    </source>
</evidence>
<keyword evidence="5 9" id="KW-0479">Metal-binding</keyword>
<dbReference type="Proteomes" id="UP001604277">
    <property type="component" value="Unassembled WGS sequence"/>
</dbReference>
<dbReference type="PANTHER" id="PTHR47955">
    <property type="entry name" value="CYTOCHROME P450 FAMILY 71 PROTEIN"/>
    <property type="match status" value="1"/>
</dbReference>
<evidence type="ECO:0000256" key="8">
    <source>
        <dbReference type="ARBA" id="ARBA00023033"/>
    </source>
</evidence>
<dbReference type="PROSITE" id="PS00086">
    <property type="entry name" value="CYTOCHROME_P450"/>
    <property type="match status" value="1"/>
</dbReference>
<keyword evidence="14" id="KW-1185">Reference proteome</keyword>
<organism evidence="12 14">
    <name type="scientific">Forsythia ovata</name>
    <dbReference type="NCBI Taxonomy" id="205694"/>
    <lineage>
        <taxon>Eukaryota</taxon>
        <taxon>Viridiplantae</taxon>
        <taxon>Streptophyta</taxon>
        <taxon>Embryophyta</taxon>
        <taxon>Tracheophyta</taxon>
        <taxon>Spermatophyta</taxon>
        <taxon>Magnoliopsida</taxon>
        <taxon>eudicotyledons</taxon>
        <taxon>Gunneridae</taxon>
        <taxon>Pentapetalae</taxon>
        <taxon>asterids</taxon>
        <taxon>lamiids</taxon>
        <taxon>Lamiales</taxon>
        <taxon>Oleaceae</taxon>
        <taxon>Forsythieae</taxon>
        <taxon>Forsythia</taxon>
    </lineage>
</organism>
<keyword evidence="4 9" id="KW-0349">Heme</keyword>
<dbReference type="InterPro" id="IPR001128">
    <property type="entry name" value="Cyt_P450"/>
</dbReference>
<comment type="similarity">
    <text evidence="3 10">Belongs to the cytochrome P450 family.</text>
</comment>
<keyword evidence="11" id="KW-1133">Transmembrane helix</keyword>
<keyword evidence="8 10" id="KW-0503">Monooxygenase</keyword>
<dbReference type="Gene3D" id="1.10.630.10">
    <property type="entry name" value="Cytochrome P450"/>
    <property type="match status" value="1"/>
</dbReference>
<dbReference type="GO" id="GO:0016020">
    <property type="term" value="C:membrane"/>
    <property type="evidence" value="ECO:0007669"/>
    <property type="project" value="UniProtKB-SubCell"/>
</dbReference>
<evidence type="ECO:0000313" key="13">
    <source>
        <dbReference type="EMBL" id="KAL2488491.1"/>
    </source>
</evidence>
<reference evidence="12" key="1">
    <citation type="submission" date="2024-07" db="EMBL/GenBank/DDBJ databases">
        <title>Two chromosome-level genome assemblies of Korean endemic species Abeliophyllum distichum and Forsythia ovata (Oleaceae).</title>
        <authorList>
            <person name="Mun J.H."/>
        </authorList>
    </citation>
    <scope>NUCLEOTIDE SEQUENCE</scope>
    <source>
        <strain evidence="12">KNKB202402200001</strain>
        <tissue evidence="12">Leaf</tissue>
    </source>
</reference>
<dbReference type="GO" id="GO:0046872">
    <property type="term" value="F:metal ion binding"/>
    <property type="evidence" value="ECO:0007669"/>
    <property type="project" value="UniProtKB-KW"/>
</dbReference>
<evidence type="ECO:0000256" key="11">
    <source>
        <dbReference type="SAM" id="Phobius"/>
    </source>
</evidence>
<evidence type="ECO:0000256" key="9">
    <source>
        <dbReference type="PIRSR" id="PIRSR602401-1"/>
    </source>
</evidence>
<dbReference type="InterPro" id="IPR017972">
    <property type="entry name" value="Cyt_P450_CS"/>
</dbReference>
<evidence type="ECO:0000256" key="3">
    <source>
        <dbReference type="ARBA" id="ARBA00010617"/>
    </source>
</evidence>
<dbReference type="PRINTS" id="PR00385">
    <property type="entry name" value="P450"/>
</dbReference>
<evidence type="ECO:0000256" key="10">
    <source>
        <dbReference type="RuleBase" id="RU000461"/>
    </source>
</evidence>
<comment type="subcellular location">
    <subcellularLocation>
        <location evidence="2">Membrane</location>
        <topology evidence="2">Single-pass membrane protein</topology>
    </subcellularLocation>
</comment>
<keyword evidence="11" id="KW-0812">Transmembrane</keyword>
<dbReference type="InterPro" id="IPR002401">
    <property type="entry name" value="Cyt_P450_E_grp-I"/>
</dbReference>
<dbReference type="AlphaFoldDB" id="A0ABD1RJ96"/>
<keyword evidence="11" id="KW-0472">Membrane</keyword>
<evidence type="ECO:0000256" key="5">
    <source>
        <dbReference type="ARBA" id="ARBA00022723"/>
    </source>
</evidence>
<evidence type="ECO:0000256" key="6">
    <source>
        <dbReference type="ARBA" id="ARBA00023002"/>
    </source>
</evidence>
<dbReference type="PRINTS" id="PR00463">
    <property type="entry name" value="EP450I"/>
</dbReference>
<evidence type="ECO:0000256" key="7">
    <source>
        <dbReference type="ARBA" id="ARBA00023004"/>
    </source>
</evidence>
<evidence type="ECO:0000256" key="1">
    <source>
        <dbReference type="ARBA" id="ARBA00001971"/>
    </source>
</evidence>
<evidence type="ECO:0000256" key="4">
    <source>
        <dbReference type="ARBA" id="ARBA00022617"/>
    </source>
</evidence>
<feature type="binding site" description="axial binding residue" evidence="9">
    <location>
        <position position="445"/>
    </location>
    <ligand>
        <name>heme</name>
        <dbReference type="ChEBI" id="CHEBI:30413"/>
    </ligand>
    <ligandPart>
        <name>Fe</name>
        <dbReference type="ChEBI" id="CHEBI:18248"/>
    </ligandPart>
</feature>
<dbReference type="InterPro" id="IPR036396">
    <property type="entry name" value="Cyt_P450_sf"/>
</dbReference>
<reference evidence="14" key="2">
    <citation type="submission" date="2024-07" db="EMBL/GenBank/DDBJ databases">
        <title>Two chromosome-level genome assemblies of Korean endemic species Abeliophyllum distichum and Forsythia ovata (Oleaceae).</title>
        <authorList>
            <person name="Jang H."/>
        </authorList>
    </citation>
    <scope>NUCLEOTIDE SEQUENCE [LARGE SCALE GENOMIC DNA]</scope>
</reference>
<gene>
    <name evidence="12" type="ORF">Fot_41764</name>
    <name evidence="13" type="ORF">Fot_41783</name>
</gene>
<sequence>MDFSSLLPWLFAIVLLSLPILYFLLPSSKQKAKAYNFPPSPPRLPVIGNLHQLGRIPHYSLWKLSHKYGPIMLLKLGQVPTLVVSSPELAKEVLKTHDLDCCTRPLSRGQKKISYNFLDLAFCPYGEYWREMRKMCVMELFTSRRVQSYWKVREEEVKHLIETIMRGAPRPVQMDDTMFSLTNSVICKIAFGTSHRGNQFENGQIKELLADSMIFLSGFSASDLFPSSVGWIIDLITGHHWKLERCFRNFDTFFQKLLDKHLDPSRPRPENDDIIDVMLGFAQDRTTILKLNKEHIKAILVDIFLGAVDTSSCTLVWMMAELVRNPRVMKKVQKEIRNCMGRKPFVEETELEKLNYFKLVVKETLRLHPPASLLLPHETIRQCKIGGYDVLAKTRVLVNAWAIGRDPKIWENPQDFYPERFEGKDYDFKGQNFEYLPFGSGRRICPGMTMGLTTVMFNIANLLHCFDWKLPNGMKPEEINMEEEFGLNIRNKVPLYLVPVKYNWEGYKT</sequence>
<proteinExistence type="inferred from homology"/>
<dbReference type="SUPFAM" id="SSF48264">
    <property type="entry name" value="Cytochrome P450"/>
    <property type="match status" value="1"/>
</dbReference>
<dbReference type="EMBL" id="JBFOLJ010000012">
    <property type="protein sequence ID" value="KAL2488491.1"/>
    <property type="molecule type" value="Genomic_DNA"/>
</dbReference>
<name>A0ABD1RJ96_9LAMI</name>
<dbReference type="Pfam" id="PF00067">
    <property type="entry name" value="p450"/>
    <property type="match status" value="1"/>
</dbReference>
<evidence type="ECO:0000256" key="2">
    <source>
        <dbReference type="ARBA" id="ARBA00004167"/>
    </source>
</evidence>
<accession>A0ABD1RJ96</accession>
<dbReference type="GO" id="GO:0004497">
    <property type="term" value="F:monooxygenase activity"/>
    <property type="evidence" value="ECO:0007669"/>
    <property type="project" value="UniProtKB-KW"/>
</dbReference>
<dbReference type="EMBL" id="JBFOLJ010000012">
    <property type="protein sequence ID" value="KAL2488472.1"/>
    <property type="molecule type" value="Genomic_DNA"/>
</dbReference>
<protein>
    <submittedName>
        <fullName evidence="12">Cytochrome</fullName>
    </submittedName>
</protein>